<gene>
    <name evidence="1" type="ORF">GWK47_034936</name>
</gene>
<reference evidence="1" key="1">
    <citation type="submission" date="2020-07" db="EMBL/GenBank/DDBJ databases">
        <title>The High-quality genome of the commercially important snow crab, Chionoecetes opilio.</title>
        <authorList>
            <person name="Jeong J.-H."/>
            <person name="Ryu S."/>
        </authorList>
    </citation>
    <scope>NUCLEOTIDE SEQUENCE</scope>
    <source>
        <strain evidence="1">MADBK_172401_WGS</strain>
        <tissue evidence="1">Digestive gland</tissue>
    </source>
</reference>
<organism evidence="1 2">
    <name type="scientific">Chionoecetes opilio</name>
    <name type="common">Atlantic snow crab</name>
    <name type="synonym">Cancer opilio</name>
    <dbReference type="NCBI Taxonomy" id="41210"/>
    <lineage>
        <taxon>Eukaryota</taxon>
        <taxon>Metazoa</taxon>
        <taxon>Ecdysozoa</taxon>
        <taxon>Arthropoda</taxon>
        <taxon>Crustacea</taxon>
        <taxon>Multicrustacea</taxon>
        <taxon>Malacostraca</taxon>
        <taxon>Eumalacostraca</taxon>
        <taxon>Eucarida</taxon>
        <taxon>Decapoda</taxon>
        <taxon>Pleocyemata</taxon>
        <taxon>Brachyura</taxon>
        <taxon>Eubrachyura</taxon>
        <taxon>Majoidea</taxon>
        <taxon>Majidae</taxon>
        <taxon>Chionoecetes</taxon>
    </lineage>
</organism>
<evidence type="ECO:0000313" key="1">
    <source>
        <dbReference type="EMBL" id="KAG0727306.1"/>
    </source>
</evidence>
<accession>A0A8J5D0I3</accession>
<dbReference type="AlphaFoldDB" id="A0A8J5D0I3"/>
<sequence>MTIRTEEFDEVTGLPIILSNVTIYANLNFMIHGNGAQFSLRRVSCRQYRHGWSVFYTGRGVERQVRVKSLVGDTNDHLEAAASMLDALVNHGVKDEVGLVATFPAEQLRLVSKPLHGRRYSSFLLRNAVVWDRKSPKLYRMMQNCAQFCLPHPRTLRRLTSALRMASGLDGATMTYLRMRVARVGHNSLGRDGRHPEFILNLYSADEDRIYTMYDTVHIFKNMYYGLLKHKTLTVPPFTSSENPSQLKVNFSHLTKLYNMERGHPGKLAFKLTDKVLKPSALERVNVGLAASATHESTCKALRHFAAQA</sequence>
<keyword evidence="2" id="KW-1185">Reference proteome</keyword>
<evidence type="ECO:0000313" key="2">
    <source>
        <dbReference type="Proteomes" id="UP000770661"/>
    </source>
</evidence>
<proteinExistence type="predicted"/>
<name>A0A8J5D0I3_CHIOP</name>
<dbReference type="EMBL" id="JACEEZ010003518">
    <property type="protein sequence ID" value="KAG0727306.1"/>
    <property type="molecule type" value="Genomic_DNA"/>
</dbReference>
<dbReference type="OrthoDB" id="6381099at2759"/>
<dbReference type="Proteomes" id="UP000770661">
    <property type="component" value="Unassembled WGS sequence"/>
</dbReference>
<protein>
    <submittedName>
        <fullName evidence="1">Uncharacterized protein</fullName>
    </submittedName>
</protein>
<comment type="caution">
    <text evidence="1">The sequence shown here is derived from an EMBL/GenBank/DDBJ whole genome shotgun (WGS) entry which is preliminary data.</text>
</comment>